<evidence type="ECO:0008006" key="4">
    <source>
        <dbReference type="Google" id="ProtNLM"/>
    </source>
</evidence>
<evidence type="ECO:0000313" key="3">
    <source>
        <dbReference type="Proteomes" id="UP000238007"/>
    </source>
</evidence>
<dbReference type="EMBL" id="PVTP01000001">
    <property type="protein sequence ID" value="PRY80389.1"/>
    <property type="molecule type" value="Genomic_DNA"/>
</dbReference>
<feature type="chain" id="PRO_5015524719" description="EF hand domain-containing protein" evidence="1">
    <location>
        <begin position="24"/>
        <end position="80"/>
    </location>
</feature>
<dbReference type="SUPFAM" id="SSF47473">
    <property type="entry name" value="EF-hand"/>
    <property type="match status" value="1"/>
</dbReference>
<comment type="caution">
    <text evidence="2">The sequence shown here is derived from an EMBL/GenBank/DDBJ whole genome shotgun (WGS) entry which is preliminary data.</text>
</comment>
<dbReference type="OrthoDB" id="5470953at2"/>
<evidence type="ECO:0000256" key="1">
    <source>
        <dbReference type="SAM" id="SignalP"/>
    </source>
</evidence>
<dbReference type="Proteomes" id="UP000238007">
    <property type="component" value="Unassembled WGS sequence"/>
</dbReference>
<organism evidence="2 3">
    <name type="scientific">Yoonia maritima</name>
    <dbReference type="NCBI Taxonomy" id="1435347"/>
    <lineage>
        <taxon>Bacteria</taxon>
        <taxon>Pseudomonadati</taxon>
        <taxon>Pseudomonadota</taxon>
        <taxon>Alphaproteobacteria</taxon>
        <taxon>Rhodobacterales</taxon>
        <taxon>Paracoccaceae</taxon>
        <taxon>Yoonia</taxon>
    </lineage>
</organism>
<sequence length="80" mass="8265">MTHVKTLLAPAAIVMTLAVPAFAQDAAIDINGDGMYSYPELTAVLPDLTEADFEAMDVSADGLLDADEIATGQEAGLLPS</sequence>
<dbReference type="InterPro" id="IPR018247">
    <property type="entry name" value="EF_Hand_1_Ca_BS"/>
</dbReference>
<dbReference type="InterPro" id="IPR011992">
    <property type="entry name" value="EF-hand-dom_pair"/>
</dbReference>
<keyword evidence="3" id="KW-1185">Reference proteome</keyword>
<feature type="signal peptide" evidence="1">
    <location>
        <begin position="1"/>
        <end position="23"/>
    </location>
</feature>
<keyword evidence="1" id="KW-0732">Signal</keyword>
<accession>A0A2T0W4J5</accession>
<name>A0A2T0W4J5_9RHOB</name>
<proteinExistence type="predicted"/>
<reference evidence="2 3" key="1">
    <citation type="submission" date="2018-03" db="EMBL/GenBank/DDBJ databases">
        <title>Genomic Encyclopedia of Archaeal and Bacterial Type Strains, Phase II (KMG-II): from individual species to whole genera.</title>
        <authorList>
            <person name="Goeker M."/>
        </authorList>
    </citation>
    <scope>NUCLEOTIDE SEQUENCE [LARGE SCALE GENOMIC DNA]</scope>
    <source>
        <strain evidence="2 3">DSM 101533</strain>
    </source>
</reference>
<dbReference type="PROSITE" id="PS00018">
    <property type="entry name" value="EF_HAND_1"/>
    <property type="match status" value="1"/>
</dbReference>
<dbReference type="AlphaFoldDB" id="A0A2T0W4J5"/>
<protein>
    <recommendedName>
        <fullName evidence="4">EF hand domain-containing protein</fullName>
    </recommendedName>
</protein>
<gene>
    <name evidence="2" type="ORF">CLV80_101241</name>
</gene>
<dbReference type="RefSeq" id="WP_106353900.1">
    <property type="nucleotide sequence ID" value="NZ_PVTP01000001.1"/>
</dbReference>
<evidence type="ECO:0000313" key="2">
    <source>
        <dbReference type="EMBL" id="PRY80389.1"/>
    </source>
</evidence>
<dbReference type="Gene3D" id="1.10.238.10">
    <property type="entry name" value="EF-hand"/>
    <property type="match status" value="1"/>
</dbReference>